<dbReference type="Pfam" id="PF03780">
    <property type="entry name" value="Asp23"/>
    <property type="match status" value="1"/>
</dbReference>
<sequence length="137" mass="14542">MGATTTESPGAPAGAGTAAAQRGGLVLTEKVVQKIASQCASEMADVEGRSGGFLGLGAQGDSQARPRVHVNLSGTSAALEVEVGLPFPASIQDTTQRLRDRLAQRVTELTGVRVRQVDVRVRYLHPRVRRADERVLR</sequence>
<dbReference type="EMBL" id="CP121252">
    <property type="protein sequence ID" value="WFP16497.1"/>
    <property type="molecule type" value="Genomic_DNA"/>
</dbReference>
<comment type="similarity">
    <text evidence="1">Belongs to the asp23 family.</text>
</comment>
<evidence type="ECO:0000313" key="2">
    <source>
        <dbReference type="EMBL" id="WFP16497.1"/>
    </source>
</evidence>
<dbReference type="Proteomes" id="UP001219037">
    <property type="component" value="Chromosome"/>
</dbReference>
<reference evidence="2 3" key="1">
    <citation type="submission" date="2023-04" db="EMBL/GenBank/DDBJ databases">
        <title>Funneling lignin-derived compounds into biodiesel using alkali-halophilic Citricoccus sp. P2.</title>
        <authorList>
            <person name="Luo C.-B."/>
        </authorList>
    </citation>
    <scope>NUCLEOTIDE SEQUENCE [LARGE SCALE GENOMIC DNA]</scope>
    <source>
        <strain evidence="2 3">P2</strain>
    </source>
</reference>
<protein>
    <submittedName>
        <fullName evidence="2">Asp23/Gls24 family envelope stress response protein</fullName>
    </submittedName>
</protein>
<evidence type="ECO:0000256" key="1">
    <source>
        <dbReference type="ARBA" id="ARBA00005721"/>
    </source>
</evidence>
<dbReference type="InterPro" id="IPR005531">
    <property type="entry name" value="Asp23"/>
</dbReference>
<gene>
    <name evidence="2" type="ORF">P8192_14135</name>
</gene>
<accession>A0ABY8H7A9</accession>
<proteinExistence type="inferred from homology"/>
<keyword evidence="3" id="KW-1185">Reference proteome</keyword>
<name>A0ABY8H7A9_9MICC</name>
<dbReference type="RefSeq" id="WP_278157636.1">
    <property type="nucleotide sequence ID" value="NZ_CP121252.1"/>
</dbReference>
<organism evidence="2 3">
    <name type="scientific">Citricoccus muralis</name>
    <dbReference type="NCBI Taxonomy" id="169134"/>
    <lineage>
        <taxon>Bacteria</taxon>
        <taxon>Bacillati</taxon>
        <taxon>Actinomycetota</taxon>
        <taxon>Actinomycetes</taxon>
        <taxon>Micrococcales</taxon>
        <taxon>Micrococcaceae</taxon>
        <taxon>Citricoccus</taxon>
    </lineage>
</organism>
<evidence type="ECO:0000313" key="3">
    <source>
        <dbReference type="Proteomes" id="UP001219037"/>
    </source>
</evidence>